<evidence type="ECO:0000256" key="3">
    <source>
        <dbReference type="ARBA" id="ARBA00023134"/>
    </source>
</evidence>
<dbReference type="STRING" id="4155.A0A022QGL1"/>
<dbReference type="InterPro" id="IPR027417">
    <property type="entry name" value="P-loop_NTPase"/>
</dbReference>
<dbReference type="PANTHER" id="PTHR10903:SF184">
    <property type="entry name" value="GTP-BINDING PROTEIN A"/>
    <property type="match status" value="1"/>
</dbReference>
<dbReference type="eggNOG" id="ENOG502R7PE">
    <property type="taxonomic scope" value="Eukaryota"/>
</dbReference>
<dbReference type="InterPro" id="IPR045058">
    <property type="entry name" value="GIMA/IAN/Toc"/>
</dbReference>
<dbReference type="SUPFAM" id="SSF52540">
    <property type="entry name" value="P-loop containing nucleoside triphosphate hydrolases"/>
    <property type="match status" value="1"/>
</dbReference>
<feature type="coiled-coil region" evidence="4">
    <location>
        <begin position="246"/>
        <end position="273"/>
    </location>
</feature>
<keyword evidence="7" id="KW-1185">Reference proteome</keyword>
<dbReference type="Proteomes" id="UP000030748">
    <property type="component" value="Unassembled WGS sequence"/>
</dbReference>
<protein>
    <recommendedName>
        <fullName evidence="5">AIG1-type G domain-containing protein</fullName>
    </recommendedName>
</protein>
<keyword evidence="3" id="KW-0342">GTP-binding</keyword>
<keyword evidence="2" id="KW-0547">Nucleotide-binding</keyword>
<dbReference type="Gene3D" id="3.40.50.300">
    <property type="entry name" value="P-loop containing nucleotide triphosphate hydrolases"/>
    <property type="match status" value="1"/>
</dbReference>
<dbReference type="PANTHER" id="PTHR10903">
    <property type="entry name" value="GTPASE, IMAP FAMILY MEMBER-RELATED"/>
    <property type="match status" value="1"/>
</dbReference>
<sequence>MVKTIVLVGRNGNGKSATGNSILGRKAFKSMSRNNGVTKTCEMHTTLLENGQNLAVIDTPGLMFDCSAESKYIGKEIAKCINLAKDGIHAILLVVSIRTDRSREEEAAVVFMLQAFFGAKIIEHMIVVFVGGDELEECDETLDDYLSRDCHQHLKVDLKLKESSDKLVQQIAELKLKESSDKFAQQTAELRFKESFDKLAQEITELKLAQQTTELRSKESCDKLVRQIEQLKLKQRSDKFAQETAEFDLNESSDKLEQQIAELKRAQQTTELRFKEYCDELLQHIELKLKQIFDKITQEIAKLMLGVQQ</sequence>
<evidence type="ECO:0000313" key="6">
    <source>
        <dbReference type="EMBL" id="EYU26734.1"/>
    </source>
</evidence>
<evidence type="ECO:0000313" key="7">
    <source>
        <dbReference type="Proteomes" id="UP000030748"/>
    </source>
</evidence>
<dbReference type="InterPro" id="IPR006703">
    <property type="entry name" value="G_AIG1"/>
</dbReference>
<organism evidence="6 7">
    <name type="scientific">Erythranthe guttata</name>
    <name type="common">Yellow monkey flower</name>
    <name type="synonym">Mimulus guttatus</name>
    <dbReference type="NCBI Taxonomy" id="4155"/>
    <lineage>
        <taxon>Eukaryota</taxon>
        <taxon>Viridiplantae</taxon>
        <taxon>Streptophyta</taxon>
        <taxon>Embryophyta</taxon>
        <taxon>Tracheophyta</taxon>
        <taxon>Spermatophyta</taxon>
        <taxon>Magnoliopsida</taxon>
        <taxon>eudicotyledons</taxon>
        <taxon>Gunneridae</taxon>
        <taxon>Pentapetalae</taxon>
        <taxon>asterids</taxon>
        <taxon>lamiids</taxon>
        <taxon>Lamiales</taxon>
        <taxon>Phrymaceae</taxon>
        <taxon>Erythranthe</taxon>
    </lineage>
</organism>
<evidence type="ECO:0000256" key="4">
    <source>
        <dbReference type="SAM" id="Coils"/>
    </source>
</evidence>
<proteinExistence type="inferred from homology"/>
<dbReference type="EMBL" id="KI631651">
    <property type="protein sequence ID" value="EYU26734.1"/>
    <property type="molecule type" value="Genomic_DNA"/>
</dbReference>
<keyword evidence="4" id="KW-0175">Coiled coil</keyword>
<dbReference type="GO" id="GO:0005525">
    <property type="term" value="F:GTP binding"/>
    <property type="evidence" value="ECO:0007669"/>
    <property type="project" value="UniProtKB-KW"/>
</dbReference>
<evidence type="ECO:0000256" key="2">
    <source>
        <dbReference type="ARBA" id="ARBA00022741"/>
    </source>
</evidence>
<name>A0A022QGL1_ERYGU</name>
<feature type="domain" description="AIG1-type G" evidence="5">
    <location>
        <begin position="1"/>
        <end position="218"/>
    </location>
</feature>
<evidence type="ECO:0000259" key="5">
    <source>
        <dbReference type="PROSITE" id="PS51720"/>
    </source>
</evidence>
<dbReference type="Pfam" id="PF04548">
    <property type="entry name" value="AIG1"/>
    <property type="match status" value="1"/>
</dbReference>
<dbReference type="PROSITE" id="PS51720">
    <property type="entry name" value="G_AIG1"/>
    <property type="match status" value="1"/>
</dbReference>
<accession>A0A022QGL1</accession>
<dbReference type="GO" id="GO:0003924">
    <property type="term" value="F:GTPase activity"/>
    <property type="evidence" value="ECO:0000318"/>
    <property type="project" value="GO_Central"/>
</dbReference>
<evidence type="ECO:0000256" key="1">
    <source>
        <dbReference type="ARBA" id="ARBA00008535"/>
    </source>
</evidence>
<dbReference type="AlphaFoldDB" id="A0A022QGL1"/>
<reference evidence="6 7" key="1">
    <citation type="journal article" date="2013" name="Proc. Natl. Acad. Sci. U.S.A.">
        <title>Fine-scale variation in meiotic recombination in Mimulus inferred from population shotgun sequencing.</title>
        <authorList>
            <person name="Hellsten U."/>
            <person name="Wright K.M."/>
            <person name="Jenkins J."/>
            <person name="Shu S."/>
            <person name="Yuan Y."/>
            <person name="Wessler S.R."/>
            <person name="Schmutz J."/>
            <person name="Willis J.H."/>
            <person name="Rokhsar D.S."/>
        </authorList>
    </citation>
    <scope>NUCLEOTIDE SEQUENCE [LARGE SCALE GENOMIC DNA]</scope>
    <source>
        <strain evidence="7">cv. DUN x IM62</strain>
    </source>
</reference>
<comment type="similarity">
    <text evidence="1">Belongs to the TRAFAC class TrmE-Era-EngA-EngB-Septin-like GTPase superfamily. AIG1/Toc34/Toc159-like paraseptin GTPase family. IAN subfamily.</text>
</comment>
<dbReference type="FunFam" id="3.40.50.300:FF:000840">
    <property type="entry name" value="Immune-associated nucleotide-binding protein 9"/>
    <property type="match status" value="1"/>
</dbReference>
<gene>
    <name evidence="6" type="ORF">MIMGU_mgv1a024667mg</name>
</gene>